<keyword evidence="2" id="KW-1185">Reference proteome</keyword>
<evidence type="ECO:0000313" key="2">
    <source>
        <dbReference type="Proteomes" id="UP000515489"/>
    </source>
</evidence>
<dbReference type="AlphaFoldDB" id="A0A7G7WBE3"/>
<sequence length="160" mass="17492">MKNYLLLMSVGLGLLACQKSDQDAVASPKAISTAFGQDFTLAYQQSAHLPSTQQPELTINVADIKYTYCPPVSCSNNPSLTCLVGTYVYPVLSIMDAAGRTQQVQLPANQPAATTPAWLDTTSVRANGRRYLLHYVNWQLNTCNPQREDIAVTLRVTSPL</sequence>
<dbReference type="PROSITE" id="PS51257">
    <property type="entry name" value="PROKAR_LIPOPROTEIN"/>
    <property type="match status" value="1"/>
</dbReference>
<dbReference type="KEGG" id="hsk:H4317_07795"/>
<dbReference type="EMBL" id="CP060202">
    <property type="protein sequence ID" value="QNH63686.1"/>
    <property type="molecule type" value="Genomic_DNA"/>
</dbReference>
<reference evidence="1 2" key="1">
    <citation type="submission" date="2020-08" db="EMBL/GenBank/DDBJ databases">
        <title>Hymenobacter sp. S2-20-2 genome sequencing.</title>
        <authorList>
            <person name="Jin L."/>
        </authorList>
    </citation>
    <scope>NUCLEOTIDE SEQUENCE [LARGE SCALE GENOMIC DNA]</scope>
    <source>
        <strain evidence="1 2">S2-20-2</strain>
    </source>
</reference>
<organism evidence="1 2">
    <name type="scientific">Hymenobacter sediminicola</name>
    <dbReference type="NCBI Taxonomy" id="2761579"/>
    <lineage>
        <taxon>Bacteria</taxon>
        <taxon>Pseudomonadati</taxon>
        <taxon>Bacteroidota</taxon>
        <taxon>Cytophagia</taxon>
        <taxon>Cytophagales</taxon>
        <taxon>Hymenobacteraceae</taxon>
        <taxon>Hymenobacter</taxon>
    </lineage>
</organism>
<name>A0A7G7WBE3_9BACT</name>
<accession>A0A7G7WBE3</accession>
<protein>
    <submittedName>
        <fullName evidence="1">Uncharacterized protein</fullName>
    </submittedName>
</protein>
<gene>
    <name evidence="1" type="ORF">H4317_07795</name>
</gene>
<dbReference type="RefSeq" id="WP_185889562.1">
    <property type="nucleotide sequence ID" value="NZ_CP060202.1"/>
</dbReference>
<proteinExistence type="predicted"/>
<evidence type="ECO:0000313" key="1">
    <source>
        <dbReference type="EMBL" id="QNH63686.1"/>
    </source>
</evidence>
<dbReference type="Proteomes" id="UP000515489">
    <property type="component" value="Chromosome"/>
</dbReference>